<dbReference type="RefSeq" id="WP_235674583.1">
    <property type="nucleotide sequence ID" value="NZ_AP022599.1"/>
</dbReference>
<gene>
    <name evidence="3" type="ORF">MPUL_30970</name>
</gene>
<dbReference type="Gene3D" id="3.40.33.10">
    <property type="entry name" value="CAP"/>
    <property type="match status" value="1"/>
</dbReference>
<name>A0A7I7UMV7_MYCPV</name>
<dbReference type="InterPro" id="IPR035940">
    <property type="entry name" value="CAP_sf"/>
</dbReference>
<evidence type="ECO:0000313" key="4">
    <source>
        <dbReference type="Proteomes" id="UP000467252"/>
    </source>
</evidence>
<sequence>MTRKIFGSPPTCVAAAMLCVATLAVGSPAQASGDEGDAVLDLINATRAANGCGPLALNPQLTAAAARHALDVLHNGAEGHVGTDGSSISQRVRDAGYATNGSVGEVVFWGTGAARNPAAAVQWWMNSPGHRAIITDCGFTEAGFSAVSNGRKMSAAGDFGKR</sequence>
<dbReference type="EMBL" id="AP022599">
    <property type="protein sequence ID" value="BBY81939.1"/>
    <property type="molecule type" value="Genomic_DNA"/>
</dbReference>
<reference evidence="3 4" key="1">
    <citation type="journal article" date="2019" name="Emerg. Microbes Infect.">
        <title>Comprehensive subspecies identification of 175 nontuberculous mycobacteria species based on 7547 genomic profiles.</title>
        <authorList>
            <person name="Matsumoto Y."/>
            <person name="Kinjo T."/>
            <person name="Motooka D."/>
            <person name="Nabeya D."/>
            <person name="Jung N."/>
            <person name="Uechi K."/>
            <person name="Horii T."/>
            <person name="Iida T."/>
            <person name="Fujita J."/>
            <person name="Nakamura S."/>
        </authorList>
    </citation>
    <scope>NUCLEOTIDE SEQUENCE [LARGE SCALE GENOMIC DNA]</scope>
    <source>
        <strain evidence="3 4">JCM 6370</strain>
    </source>
</reference>
<feature type="domain" description="SCP" evidence="2">
    <location>
        <begin position="40"/>
        <end position="152"/>
    </location>
</feature>
<evidence type="ECO:0000259" key="2">
    <source>
        <dbReference type="Pfam" id="PF00188"/>
    </source>
</evidence>
<protein>
    <recommendedName>
        <fullName evidence="2">SCP domain-containing protein</fullName>
    </recommendedName>
</protein>
<dbReference type="PANTHER" id="PTHR31157">
    <property type="entry name" value="SCP DOMAIN-CONTAINING PROTEIN"/>
    <property type="match status" value="1"/>
</dbReference>
<accession>A0A7I7UMV7</accession>
<dbReference type="Pfam" id="PF00188">
    <property type="entry name" value="CAP"/>
    <property type="match status" value="1"/>
</dbReference>
<dbReference type="InterPro" id="IPR014044">
    <property type="entry name" value="CAP_dom"/>
</dbReference>
<feature type="signal peptide" evidence="1">
    <location>
        <begin position="1"/>
        <end position="31"/>
    </location>
</feature>
<dbReference type="SUPFAM" id="SSF55797">
    <property type="entry name" value="PR-1-like"/>
    <property type="match status" value="1"/>
</dbReference>
<evidence type="ECO:0000256" key="1">
    <source>
        <dbReference type="SAM" id="SignalP"/>
    </source>
</evidence>
<dbReference type="AlphaFoldDB" id="A0A7I7UMV7"/>
<dbReference type="Proteomes" id="UP000467252">
    <property type="component" value="Chromosome"/>
</dbReference>
<feature type="chain" id="PRO_5029731551" description="SCP domain-containing protein" evidence="1">
    <location>
        <begin position="32"/>
        <end position="162"/>
    </location>
</feature>
<evidence type="ECO:0000313" key="3">
    <source>
        <dbReference type="EMBL" id="BBY81939.1"/>
    </source>
</evidence>
<keyword evidence="4" id="KW-1185">Reference proteome</keyword>
<dbReference type="PANTHER" id="PTHR31157:SF1">
    <property type="entry name" value="SCP DOMAIN-CONTAINING PROTEIN"/>
    <property type="match status" value="1"/>
</dbReference>
<keyword evidence="1" id="KW-0732">Signal</keyword>
<dbReference type="CDD" id="cd05379">
    <property type="entry name" value="CAP_bacterial"/>
    <property type="match status" value="1"/>
</dbReference>
<organism evidence="3 4">
    <name type="scientific">Mycolicibacterium pulveris</name>
    <name type="common">Mycobacterium pulveris</name>
    <dbReference type="NCBI Taxonomy" id="36813"/>
    <lineage>
        <taxon>Bacteria</taxon>
        <taxon>Bacillati</taxon>
        <taxon>Actinomycetota</taxon>
        <taxon>Actinomycetes</taxon>
        <taxon>Mycobacteriales</taxon>
        <taxon>Mycobacteriaceae</taxon>
        <taxon>Mycolicibacterium</taxon>
    </lineage>
</organism>
<proteinExistence type="predicted"/>